<dbReference type="AlphaFoldDB" id="A0A6M3LU55"/>
<dbReference type="EMBL" id="MT142755">
    <property type="protein sequence ID" value="QJA88119.1"/>
    <property type="molecule type" value="Genomic_DNA"/>
</dbReference>
<dbReference type="InterPro" id="IPR029063">
    <property type="entry name" value="SAM-dependent_MTases_sf"/>
</dbReference>
<dbReference type="GO" id="GO:0032259">
    <property type="term" value="P:methylation"/>
    <property type="evidence" value="ECO:0007669"/>
    <property type="project" value="UniProtKB-KW"/>
</dbReference>
<keyword evidence="2" id="KW-0489">Methyltransferase</keyword>
<gene>
    <name evidence="2" type="ORF">MM171A01476_0007</name>
    <name evidence="3" type="ORF">MM171B01244_0007</name>
    <name evidence="1" type="ORF">MM415B02825_0007</name>
</gene>
<dbReference type="SUPFAM" id="SSF53335">
    <property type="entry name" value="S-adenosyl-L-methionine-dependent methyltransferases"/>
    <property type="match status" value="1"/>
</dbReference>
<reference evidence="2" key="1">
    <citation type="submission" date="2020-03" db="EMBL/GenBank/DDBJ databases">
        <title>The deep terrestrial virosphere.</title>
        <authorList>
            <person name="Holmfeldt K."/>
            <person name="Nilsson E."/>
            <person name="Simone D."/>
            <person name="Lopez-Fernandez M."/>
            <person name="Wu X."/>
            <person name="de Brujin I."/>
            <person name="Lundin D."/>
            <person name="Andersson A."/>
            <person name="Bertilsson S."/>
            <person name="Dopson M."/>
        </authorList>
    </citation>
    <scope>NUCLEOTIDE SEQUENCE</scope>
    <source>
        <strain evidence="2">MM171A01476</strain>
        <strain evidence="3">MM171B01244</strain>
        <strain evidence="1">MM415B02825</strain>
    </source>
</reference>
<dbReference type="EMBL" id="MT143612">
    <property type="protein sequence ID" value="QJA98840.1"/>
    <property type="molecule type" value="Genomic_DNA"/>
</dbReference>
<name>A0A6M3LU55_9ZZZZ</name>
<accession>A0A6M3LU55</accession>
<proteinExistence type="predicted"/>
<dbReference type="Gene3D" id="3.40.50.150">
    <property type="entry name" value="Vaccinia Virus protein VP39"/>
    <property type="match status" value="1"/>
</dbReference>
<sequence>MKSPSEWIDTLAQHQNRQYYRDQTPESLEVLIELARDYKPTIIVELGTCFGLSLRAWIAANTAARIVAIDKTFKHLRAGLKALPMDLSRIINLVEKDIEDVDFSSLWRDSDRVLLYCDVHGDALMAHILSHAIDLLPENSLVIVDDVWYNKKELDSTSARQFFEDAVSQQTDPEISQDHQPRHFARYWAGGSFFGFEEVPRLCRYLNQVRINAKFESKVLWWIT</sequence>
<dbReference type="EMBL" id="MT143787">
    <property type="protein sequence ID" value="QJB02487.1"/>
    <property type="molecule type" value="Genomic_DNA"/>
</dbReference>
<evidence type="ECO:0000313" key="2">
    <source>
        <dbReference type="EMBL" id="QJA98840.1"/>
    </source>
</evidence>
<organism evidence="2">
    <name type="scientific">viral metagenome</name>
    <dbReference type="NCBI Taxonomy" id="1070528"/>
    <lineage>
        <taxon>unclassified sequences</taxon>
        <taxon>metagenomes</taxon>
        <taxon>organismal metagenomes</taxon>
    </lineage>
</organism>
<evidence type="ECO:0000313" key="3">
    <source>
        <dbReference type="EMBL" id="QJB02487.1"/>
    </source>
</evidence>
<dbReference type="GO" id="GO:0008168">
    <property type="term" value="F:methyltransferase activity"/>
    <property type="evidence" value="ECO:0007669"/>
    <property type="project" value="UniProtKB-KW"/>
</dbReference>
<keyword evidence="2" id="KW-0808">Transferase</keyword>
<evidence type="ECO:0000313" key="1">
    <source>
        <dbReference type="EMBL" id="QJA88119.1"/>
    </source>
</evidence>
<protein>
    <submittedName>
        <fullName evidence="2">Putative methyltransferase</fullName>
    </submittedName>
</protein>